<gene>
    <name evidence="1" type="ORF">HNR49_001826</name>
</gene>
<reference evidence="1" key="1">
    <citation type="submission" date="2020-08" db="EMBL/GenBank/DDBJ databases">
        <title>Genomic Encyclopedia of Type Strains, Phase IV (KMG-IV): sequencing the most valuable type-strain genomes for metagenomic binning, comparative biology and taxonomic classification.</title>
        <authorList>
            <person name="Goeker M."/>
        </authorList>
    </citation>
    <scope>NUCLEOTIDE SEQUENCE</scope>
    <source>
        <strain evidence="1">DSM 669</strain>
    </source>
</reference>
<accession>A0A841HCH1</accession>
<dbReference type="EMBL" id="JACHGX010000005">
    <property type="protein sequence ID" value="MBB6090446.1"/>
    <property type="molecule type" value="Genomic_DNA"/>
</dbReference>
<dbReference type="Proteomes" id="UP000642919">
    <property type="component" value="Unassembled WGS sequence"/>
</dbReference>
<dbReference type="GeneID" id="68693715"/>
<organism evidence="1 2">
    <name type="scientific">Halobacterium salinarum</name>
    <name type="common">Halobacterium halobium</name>
    <dbReference type="NCBI Taxonomy" id="2242"/>
    <lineage>
        <taxon>Archaea</taxon>
        <taxon>Methanobacteriati</taxon>
        <taxon>Methanobacteriota</taxon>
        <taxon>Stenosarchaea group</taxon>
        <taxon>Halobacteria</taxon>
        <taxon>Halobacteriales</taxon>
        <taxon>Halobacteriaceae</taxon>
        <taxon>Halobacterium</taxon>
    </lineage>
</organism>
<name>A0A841HCH1_HALSI</name>
<dbReference type="RefSeq" id="WP_010902628.1">
    <property type="nucleotide sequence ID" value="NZ_JACHGX010000005.1"/>
</dbReference>
<evidence type="ECO:0000313" key="1">
    <source>
        <dbReference type="EMBL" id="MBB6090446.1"/>
    </source>
</evidence>
<proteinExistence type="predicted"/>
<sequence>MPSGLVALVLGALVSVTVLSFGAYIGALRALDVYFSDQDSVFLSDDAGPRE</sequence>
<protein>
    <submittedName>
        <fullName evidence="1">Uncharacterized protein</fullName>
    </submittedName>
</protein>
<dbReference type="AlphaFoldDB" id="A0A841HCH1"/>
<comment type="caution">
    <text evidence="1">The sequence shown here is derived from an EMBL/GenBank/DDBJ whole genome shotgun (WGS) entry which is preliminary data.</text>
</comment>
<evidence type="ECO:0000313" key="2">
    <source>
        <dbReference type="Proteomes" id="UP000642919"/>
    </source>
</evidence>